<dbReference type="EMBL" id="VYQF01000001">
    <property type="protein sequence ID" value="KAA9041952.1"/>
    <property type="molecule type" value="Genomic_DNA"/>
</dbReference>
<feature type="transmembrane region" description="Helical" evidence="1">
    <location>
        <begin position="116"/>
        <end position="136"/>
    </location>
</feature>
<evidence type="ECO:0000313" key="3">
    <source>
        <dbReference type="Proteomes" id="UP000326903"/>
    </source>
</evidence>
<keyword evidence="1" id="KW-0472">Membrane</keyword>
<name>A0A5J5IQX0_9BACT</name>
<reference evidence="2 3" key="1">
    <citation type="submission" date="2019-09" db="EMBL/GenBank/DDBJ databases">
        <title>Draft genome sequence of Ginsengibacter sp. BR5-29.</title>
        <authorList>
            <person name="Im W.-T."/>
        </authorList>
    </citation>
    <scope>NUCLEOTIDE SEQUENCE [LARGE SCALE GENOMIC DNA]</scope>
    <source>
        <strain evidence="2 3">BR5-29</strain>
    </source>
</reference>
<gene>
    <name evidence="2" type="ORF">FW778_08035</name>
</gene>
<protein>
    <submittedName>
        <fullName evidence="2">Uncharacterized protein</fullName>
    </submittedName>
</protein>
<evidence type="ECO:0000313" key="2">
    <source>
        <dbReference type="EMBL" id="KAA9041952.1"/>
    </source>
</evidence>
<keyword evidence="1" id="KW-0812">Transmembrane</keyword>
<feature type="transmembrane region" description="Helical" evidence="1">
    <location>
        <begin position="142"/>
        <end position="163"/>
    </location>
</feature>
<dbReference type="AlphaFoldDB" id="A0A5J5IQX0"/>
<comment type="caution">
    <text evidence="2">The sequence shown here is derived from an EMBL/GenBank/DDBJ whole genome shotgun (WGS) entry which is preliminary data.</text>
</comment>
<sequence>MKTLFLFCIGFFSFVSCEAQSSDLLILKKNNRTIQTFFPGNEIIFNTSTRYYDAFIESINHDSLFLIQYDIKQVPTSLGVYILDTLGTYPFAVNYKEITGFGRFGNKKFNWSGSGGALLGGGTLLTTVGLGTWLFTKPKTRYYASPYLVGGAALLAGIGYLLAKSSGRNKLLGKKYTLEYIAVK</sequence>
<dbReference type="Proteomes" id="UP000326903">
    <property type="component" value="Unassembled WGS sequence"/>
</dbReference>
<keyword evidence="1" id="KW-1133">Transmembrane helix</keyword>
<keyword evidence="3" id="KW-1185">Reference proteome</keyword>
<dbReference type="PROSITE" id="PS51257">
    <property type="entry name" value="PROKAR_LIPOPROTEIN"/>
    <property type="match status" value="1"/>
</dbReference>
<evidence type="ECO:0000256" key="1">
    <source>
        <dbReference type="SAM" id="Phobius"/>
    </source>
</evidence>
<proteinExistence type="predicted"/>
<organism evidence="2 3">
    <name type="scientific">Ginsengibacter hankyongi</name>
    <dbReference type="NCBI Taxonomy" id="2607284"/>
    <lineage>
        <taxon>Bacteria</taxon>
        <taxon>Pseudomonadati</taxon>
        <taxon>Bacteroidota</taxon>
        <taxon>Chitinophagia</taxon>
        <taxon>Chitinophagales</taxon>
        <taxon>Chitinophagaceae</taxon>
        <taxon>Ginsengibacter</taxon>
    </lineage>
</organism>
<accession>A0A5J5IQX0</accession>
<dbReference type="RefSeq" id="WP_150414081.1">
    <property type="nucleotide sequence ID" value="NZ_VYQF01000001.1"/>
</dbReference>